<feature type="region of interest" description="Disordered" evidence="4">
    <location>
        <begin position="1547"/>
        <end position="1583"/>
    </location>
</feature>
<evidence type="ECO:0000256" key="1">
    <source>
        <dbReference type="ARBA" id="ARBA00004123"/>
    </source>
</evidence>
<dbReference type="VEuPathDB" id="FungiDB:SJAG_00914"/>
<dbReference type="RefSeq" id="XP_002172183.1">
    <property type="nucleotide sequence ID" value="XM_002172147.2"/>
</dbReference>
<feature type="compositionally biased region" description="Basic and acidic residues" evidence="4">
    <location>
        <begin position="316"/>
        <end position="336"/>
    </location>
</feature>
<comment type="subcellular location">
    <subcellularLocation>
        <location evidence="1">Nucleus</location>
    </subcellularLocation>
</comment>
<sequence length="1583" mass="180604">MATFTPLNVTSEELDKEKRTLEIRIEEALQLYQVALSAQQRGSWDTVSKLYDKLLNISVIRNYADIDSLVAQKNNALLMLHHLVRKNHGLFLLDRCRSRPGPDGPTAPRGLCIEALSEFAFALACDPNDIQLWSRVSELLQKLRLPRLYRYSLESSLGCAWDSADSAFQSQDLMALNPEKIHSLYLLNQLHERLHLPFPYRHVLSQFRSLYTFPSHFPWLHAFPESASQLLQPSVPVSLSLRTNDFHGLLDLLQSALESVWSSKNSRLGSIHIIFSSIPNSRETSVPVKPKTIEHPVGQTIQSLLSPLEPASTVELTRKRSSDDLEGRSTKRSRVRDLRDSGNHSCFTSVYALLYPCGFQGLIQQKPDGPYFFETIDHNYELFNDYRQILLNFPSQETANDSESEAEDDSFSAIGEFSRMMFFDLTMSNAPRLEQIDVSDPYLNLLINKMNAMRFSVPECAVFFILTLLTPREENAPLYLTQCWGKSFRMKLTSMILRLEYVLYNIVCKSLDNYITLHCAQSIFELFLDDYFMTAKGRSGMNHEELILAEALLTKKKSRCIRWQQLALRFFSSSMNGPTLEILHLQLRHHWATNLLGRIRGYGTEVLAENYTIIRRMFVEGNITLEIPNCQCMSEINADVIDFELSKLETMDFFNILSQNTKKLDYSAVISNLEPVLLGDNVDSRTVIITQFLKKSATAFQLHLWQLLREAYVSHGQPQKALYCMTKSIEVLFSRLTSTNFQSQETDRRQPEVLKLIGCFMKLVDGTWDSIGDTSAPYKGLTADVLRELLTHLLLFLKLFGVFTIVDEEIAEGKLPQFSSPDFKNYAVTARGSLMKGWCLFYRVLESYLALPINSSIEANKVLPNLLTTLHAAYGVRGYCAQGKYCFLKLSQLECQRIDPWENENEILQCLHCRFGFQISSEYYVPTDHGAQPMTLTPDEIYPVIPFVLGFAVRKTHGWIMPRADQKNTLESICETVGPPDESVFEIYANHCAVESFFDSPITRKSVNCLLNSHSVLILNDVPLEKVNLHVRSLYYAQAQILLGHYRSRGKGTGCIPDLLNAVEYCLMDLYINPYRQDGWYTCAALYSAIVEEELSWSAERIHFNIDDIANYQRRAILCYLFAISLPFNDTEYRAKVFFDAGMAIYSAATQPTPMLAFQLDQDRVCSGSSGVYVTQTTVVDSKCAFSIAADLFLEAASIKEQWLEHYMAAKSCAKIKDSKTALHHFVKAAALVPEKTGTGAQQYTIIEPHYSLVSYLGKVVLSKDIDLKQAVVFARKFHHSPEVKPSFLENPELDFSERDFLSYILECLRVLRKLDSKHWYHRPVYRIAKLLEHFGNIEGAKEEMESLFSIRSTVKGLLNIWRPTYERAGRHFYYAAEYTKYLIYLTRKTDDVVTLKQLLKRFRRSAPSVLDHKQIWIDVFGAFLREFREQNHIAVHEPPSIQPSHFNIVLSAIEKLNESAFDTLRQIAELRRLNNSLYPTVEVDDLLIDCFMILYDQCKKGIIFPALQLPETEPVPNANGKRESKAVKNAHLSRKELVSKIMHLTQAAAKESAAKDSPSKSGSTTPTTLSRQGTMNSETSVD</sequence>
<dbReference type="GO" id="GO:0000417">
    <property type="term" value="C:HIR complex"/>
    <property type="evidence" value="ECO:0000318"/>
    <property type="project" value="GO_Central"/>
</dbReference>
<feature type="compositionally biased region" description="Low complexity" evidence="4">
    <location>
        <begin position="1560"/>
        <end position="1571"/>
    </location>
</feature>
<evidence type="ECO:0000256" key="4">
    <source>
        <dbReference type="SAM" id="MobiDB-lite"/>
    </source>
</evidence>
<organism evidence="5 7">
    <name type="scientific">Schizosaccharomyces japonicus (strain yFS275 / FY16936)</name>
    <name type="common">Fission yeast</name>
    <dbReference type="NCBI Taxonomy" id="402676"/>
    <lineage>
        <taxon>Eukaryota</taxon>
        <taxon>Fungi</taxon>
        <taxon>Dikarya</taxon>
        <taxon>Ascomycota</taxon>
        <taxon>Taphrinomycotina</taxon>
        <taxon>Schizosaccharomycetes</taxon>
        <taxon>Schizosaccharomycetales</taxon>
        <taxon>Schizosaccharomycetaceae</taxon>
        <taxon>Schizosaccharomyces</taxon>
    </lineage>
</organism>
<gene>
    <name evidence="6" type="primary">hip3</name>
    <name evidence="5" type="ORF">SJAG_00914</name>
</gene>
<dbReference type="PANTHER" id="PTHR15502">
    <property type="entry name" value="CALCINEURIN-BINDING PROTEIN CABIN 1-RELATED"/>
    <property type="match status" value="1"/>
</dbReference>
<dbReference type="PANTHER" id="PTHR15502:SF7">
    <property type="entry name" value="CALCINEURIN-BINDING PROTEIN CABIN-1"/>
    <property type="match status" value="1"/>
</dbReference>
<comment type="similarity">
    <text evidence="2">Belongs to the HIR3 family.</text>
</comment>
<dbReference type="STRING" id="402676.B6JWY9"/>
<evidence type="ECO:0000313" key="6">
    <source>
        <dbReference type="JaponicusDB" id="SJAG_00914"/>
    </source>
</evidence>
<dbReference type="eggNOG" id="ENOG502QQX4">
    <property type="taxonomic scope" value="Eukaryota"/>
</dbReference>
<evidence type="ECO:0000256" key="2">
    <source>
        <dbReference type="ARBA" id="ARBA00007335"/>
    </source>
</evidence>
<dbReference type="GeneID" id="7052006"/>
<dbReference type="InterPro" id="IPR033053">
    <property type="entry name" value="Hir3/CABIN1"/>
</dbReference>
<evidence type="ECO:0000313" key="7">
    <source>
        <dbReference type="Proteomes" id="UP000001744"/>
    </source>
</evidence>
<name>B6JWY9_SCHJY</name>
<evidence type="ECO:0000256" key="3">
    <source>
        <dbReference type="ARBA" id="ARBA00023242"/>
    </source>
</evidence>
<feature type="compositionally biased region" description="Polar residues" evidence="4">
    <location>
        <begin position="1572"/>
        <end position="1583"/>
    </location>
</feature>
<accession>B6JWY9</accession>
<keyword evidence="3" id="KW-0539">Nucleus</keyword>
<dbReference type="EMBL" id="KE651166">
    <property type="protein sequence ID" value="EEB05890.1"/>
    <property type="molecule type" value="Genomic_DNA"/>
</dbReference>
<dbReference type="GO" id="GO:0005634">
    <property type="term" value="C:nucleus"/>
    <property type="evidence" value="ECO:0000318"/>
    <property type="project" value="GO_Central"/>
</dbReference>
<dbReference type="Proteomes" id="UP000001744">
    <property type="component" value="Unassembled WGS sequence"/>
</dbReference>
<keyword evidence="7" id="KW-1185">Reference proteome</keyword>
<reference evidence="5 7" key="1">
    <citation type="journal article" date="2011" name="Science">
        <title>Comparative functional genomics of the fission yeasts.</title>
        <authorList>
            <person name="Rhind N."/>
            <person name="Chen Z."/>
            <person name="Yassour M."/>
            <person name="Thompson D.A."/>
            <person name="Haas B.J."/>
            <person name="Habib N."/>
            <person name="Wapinski I."/>
            <person name="Roy S."/>
            <person name="Lin M.F."/>
            <person name="Heiman D.I."/>
            <person name="Young S.K."/>
            <person name="Furuya K."/>
            <person name="Guo Y."/>
            <person name="Pidoux A."/>
            <person name="Chen H.M."/>
            <person name="Robbertse B."/>
            <person name="Goldberg J.M."/>
            <person name="Aoki K."/>
            <person name="Bayne E.H."/>
            <person name="Berlin A.M."/>
            <person name="Desjardins C.A."/>
            <person name="Dobbs E."/>
            <person name="Dukaj L."/>
            <person name="Fan L."/>
            <person name="FitzGerald M.G."/>
            <person name="French C."/>
            <person name="Gujja S."/>
            <person name="Hansen K."/>
            <person name="Keifenheim D."/>
            <person name="Levin J.Z."/>
            <person name="Mosher R.A."/>
            <person name="Mueller C.A."/>
            <person name="Pfiffner J."/>
            <person name="Priest M."/>
            <person name="Russ C."/>
            <person name="Smialowska A."/>
            <person name="Swoboda P."/>
            <person name="Sykes S.M."/>
            <person name="Vaughn M."/>
            <person name="Vengrova S."/>
            <person name="Yoder R."/>
            <person name="Zeng Q."/>
            <person name="Allshire R."/>
            <person name="Baulcombe D."/>
            <person name="Birren B.W."/>
            <person name="Brown W."/>
            <person name="Ekwall K."/>
            <person name="Kellis M."/>
            <person name="Leatherwood J."/>
            <person name="Levin H."/>
            <person name="Margalit H."/>
            <person name="Martienssen R."/>
            <person name="Nieduszynski C.A."/>
            <person name="Spatafora J.W."/>
            <person name="Friedman N."/>
            <person name="Dalgaard J.Z."/>
            <person name="Baumann P."/>
            <person name="Niki H."/>
            <person name="Regev A."/>
            <person name="Nusbaum C."/>
        </authorList>
    </citation>
    <scope>NUCLEOTIDE SEQUENCE [LARGE SCALE GENOMIC DNA]</scope>
    <source>
        <strain evidence="7">yFS275 / FY16936</strain>
    </source>
</reference>
<feature type="region of interest" description="Disordered" evidence="4">
    <location>
        <begin position="312"/>
        <end position="336"/>
    </location>
</feature>
<protein>
    <submittedName>
        <fullName evidence="5">HIRA interacting protein Hip3</fullName>
    </submittedName>
</protein>
<dbReference type="JaponicusDB" id="SJAG_00914">
    <property type="gene designation" value="hip3"/>
</dbReference>
<dbReference type="OMA" id="WETWYRL"/>
<dbReference type="OrthoDB" id="77564at2759"/>
<evidence type="ECO:0000313" key="5">
    <source>
        <dbReference type="EMBL" id="EEB05890.1"/>
    </source>
</evidence>
<proteinExistence type="inferred from homology"/>
<dbReference type="HOGENOM" id="CLU_001419_0_0_1"/>
<dbReference type="GO" id="GO:0006325">
    <property type="term" value="P:chromatin organization"/>
    <property type="evidence" value="ECO:0007669"/>
    <property type="project" value="InterPro"/>
</dbReference>